<dbReference type="GO" id="GO:0051782">
    <property type="term" value="P:negative regulation of cell division"/>
    <property type="evidence" value="ECO:0007669"/>
    <property type="project" value="TreeGrafter"/>
</dbReference>
<dbReference type="Pfam" id="PF10609">
    <property type="entry name" value="ParA"/>
    <property type="match status" value="1"/>
</dbReference>
<comment type="caution">
    <text evidence="3">The sequence shown here is derived from an EMBL/GenBank/DDBJ whole genome shotgun (WGS) entry which is preliminary data.</text>
</comment>
<organism evidence="3 4">
    <name type="scientific">Kurthia sibirica</name>
    <dbReference type="NCBI Taxonomy" id="202750"/>
    <lineage>
        <taxon>Bacteria</taxon>
        <taxon>Bacillati</taxon>
        <taxon>Bacillota</taxon>
        <taxon>Bacilli</taxon>
        <taxon>Bacillales</taxon>
        <taxon>Caryophanaceae</taxon>
        <taxon>Kurthia</taxon>
    </lineage>
</organism>
<gene>
    <name evidence="3" type="ORF">DEX24_01035</name>
</gene>
<dbReference type="RefSeq" id="WP_109304537.1">
    <property type="nucleotide sequence ID" value="NZ_BJUF01000001.1"/>
</dbReference>
<dbReference type="GO" id="GO:0005829">
    <property type="term" value="C:cytosol"/>
    <property type="evidence" value="ECO:0007669"/>
    <property type="project" value="TreeGrafter"/>
</dbReference>
<dbReference type="Proteomes" id="UP000245938">
    <property type="component" value="Unassembled WGS sequence"/>
</dbReference>
<reference evidence="3 4" key="1">
    <citation type="submission" date="2018-05" db="EMBL/GenBank/DDBJ databases">
        <title>Kurthia sibirica genome sequence.</title>
        <authorList>
            <person name="Maclea K.S."/>
            <person name="Goen A.E."/>
        </authorList>
    </citation>
    <scope>NUCLEOTIDE SEQUENCE [LARGE SCALE GENOMIC DNA]</scope>
    <source>
        <strain evidence="3 4">ATCC 49154</strain>
    </source>
</reference>
<keyword evidence="2" id="KW-0067">ATP-binding</keyword>
<dbReference type="InterPro" id="IPR027417">
    <property type="entry name" value="P-loop_NTPase"/>
</dbReference>
<dbReference type="Gene3D" id="3.40.50.300">
    <property type="entry name" value="P-loop containing nucleotide triphosphate hydrolases"/>
    <property type="match status" value="1"/>
</dbReference>
<dbReference type="EMBL" id="QFVR01000001">
    <property type="protein sequence ID" value="PWI26914.1"/>
    <property type="molecule type" value="Genomic_DNA"/>
</dbReference>
<evidence type="ECO:0000313" key="4">
    <source>
        <dbReference type="Proteomes" id="UP000245938"/>
    </source>
</evidence>
<dbReference type="GO" id="GO:0016887">
    <property type="term" value="F:ATP hydrolysis activity"/>
    <property type="evidence" value="ECO:0007669"/>
    <property type="project" value="TreeGrafter"/>
</dbReference>
<dbReference type="GO" id="GO:0009898">
    <property type="term" value="C:cytoplasmic side of plasma membrane"/>
    <property type="evidence" value="ECO:0007669"/>
    <property type="project" value="TreeGrafter"/>
</dbReference>
<dbReference type="OrthoDB" id="9816297at2"/>
<dbReference type="InterPro" id="IPR050625">
    <property type="entry name" value="ParA/MinD_ATPase"/>
</dbReference>
<dbReference type="PANTHER" id="PTHR43384">
    <property type="entry name" value="SEPTUM SITE-DETERMINING PROTEIN MIND HOMOLOG, CHLOROPLASTIC-RELATED"/>
    <property type="match status" value="1"/>
</dbReference>
<accession>A0A2U3AQW3</accession>
<evidence type="ECO:0000256" key="2">
    <source>
        <dbReference type="ARBA" id="ARBA00022840"/>
    </source>
</evidence>
<dbReference type="AlphaFoldDB" id="A0A2U3AQW3"/>
<protein>
    <submittedName>
        <fullName evidence="3">ATPase</fullName>
    </submittedName>
</protein>
<dbReference type="PANTHER" id="PTHR43384:SF4">
    <property type="entry name" value="CELLULOSE BIOSYNTHESIS PROTEIN BCSQ-RELATED"/>
    <property type="match status" value="1"/>
</dbReference>
<evidence type="ECO:0000256" key="1">
    <source>
        <dbReference type="ARBA" id="ARBA00022741"/>
    </source>
</evidence>
<sequence>MDQAERLRHKMMAIDKISCKTIAVVSGKGGVGKSNFSTNFSIALAQLGHKVLVVDMDIGMGNIHILLGKSARNSLTHYLQGECTIQEVIHQDTYGIDFIAGGSGMSSILRWSDFMFERLIFAFNELQKNYDYILFDMGAGATEWSLQFIMAVDDIVVISTTEPTSVTDAYSMMKYIHTKDESKQYYVVSNRAFTIVEGQDSLQRLATTMQRFLNNTIQALGVIPEDMQVRKAIQQQKPFKALYPSAHASKAIDRIARIYVNGLQDEHMAQQTHEPFLSKLRNLFSKGRA</sequence>
<dbReference type="GO" id="GO:0005524">
    <property type="term" value="F:ATP binding"/>
    <property type="evidence" value="ECO:0007669"/>
    <property type="project" value="UniProtKB-KW"/>
</dbReference>
<name>A0A2U3AQW3_9BACL</name>
<proteinExistence type="predicted"/>
<dbReference type="InterPro" id="IPR025501">
    <property type="entry name" value="MinD_FleN"/>
</dbReference>
<dbReference type="InterPro" id="IPR033875">
    <property type="entry name" value="FlhG"/>
</dbReference>
<dbReference type="InterPro" id="IPR033756">
    <property type="entry name" value="YlxH/NBP35"/>
</dbReference>
<keyword evidence="4" id="KW-1185">Reference proteome</keyword>
<dbReference type="PIRSF" id="PIRSF003092">
    <property type="entry name" value="MinD"/>
    <property type="match status" value="1"/>
</dbReference>
<evidence type="ECO:0000313" key="3">
    <source>
        <dbReference type="EMBL" id="PWI26914.1"/>
    </source>
</evidence>
<keyword evidence="1" id="KW-0547">Nucleotide-binding</keyword>
<dbReference type="SUPFAM" id="SSF52540">
    <property type="entry name" value="P-loop containing nucleoside triphosphate hydrolases"/>
    <property type="match status" value="1"/>
</dbReference>
<dbReference type="CDD" id="cd02038">
    <property type="entry name" value="FlhG-like"/>
    <property type="match status" value="1"/>
</dbReference>